<dbReference type="GO" id="GO:0005829">
    <property type="term" value="C:cytosol"/>
    <property type="evidence" value="ECO:0007669"/>
    <property type="project" value="TreeGrafter"/>
</dbReference>
<dbReference type="RefSeq" id="WP_092342459.1">
    <property type="nucleotide sequence ID" value="NZ_FLSL01000084.1"/>
</dbReference>
<dbReference type="AlphaFoldDB" id="A0A0S4M1S0"/>
<dbReference type="GO" id="GO:0033194">
    <property type="term" value="P:response to hydroperoxide"/>
    <property type="evidence" value="ECO:0007669"/>
    <property type="project" value="TreeGrafter"/>
</dbReference>
<name>A0A0S4M1S0_9BURK</name>
<dbReference type="InterPro" id="IPR005583">
    <property type="entry name" value="YaaA"/>
</dbReference>
<keyword evidence="3" id="KW-1185">Reference proteome</keyword>
<proteinExistence type="inferred from homology"/>
<dbReference type="OrthoDB" id="9777133at2"/>
<dbReference type="PANTHER" id="PTHR30283">
    <property type="entry name" value="PEROXIDE STRESS RESPONSE PROTEIN YAAA"/>
    <property type="match status" value="1"/>
</dbReference>
<evidence type="ECO:0000313" key="2">
    <source>
        <dbReference type="EMBL" id="CUT16924.1"/>
    </source>
</evidence>
<dbReference type="EMBL" id="LN906597">
    <property type="protein sequence ID" value="CUT16924.1"/>
    <property type="molecule type" value="Genomic_DNA"/>
</dbReference>
<evidence type="ECO:0000256" key="1">
    <source>
        <dbReference type="HAMAP-Rule" id="MF_00652"/>
    </source>
</evidence>
<protein>
    <recommendedName>
        <fullName evidence="1">UPF0246 protein Ark11_0064</fullName>
    </recommendedName>
</protein>
<dbReference type="Pfam" id="PF03883">
    <property type="entry name" value="H2O2_YaaD"/>
    <property type="match status" value="1"/>
</dbReference>
<gene>
    <name evidence="2" type="ORF">Ark11_0064</name>
</gene>
<evidence type="ECO:0000313" key="3">
    <source>
        <dbReference type="Proteomes" id="UP000198651"/>
    </source>
</evidence>
<dbReference type="NCBIfam" id="NF002542">
    <property type="entry name" value="PRK02101.1-3"/>
    <property type="match status" value="1"/>
</dbReference>
<comment type="similarity">
    <text evidence="1">Belongs to the UPF0246 family.</text>
</comment>
<reference evidence="3" key="1">
    <citation type="submission" date="2015-11" db="EMBL/GenBank/DDBJ databases">
        <authorList>
            <person name="Seth-Smith H.M.B."/>
        </authorList>
    </citation>
    <scope>NUCLEOTIDE SEQUENCE [LARGE SCALE GENOMIC DNA]</scope>
    <source>
        <strain evidence="3">2013Ark11</strain>
    </source>
</reference>
<sequence>MLIILSTSKTLNLDEPYNKVEESLPRHLDASLKLVKMISTLSVNKFQEIMSLSEKLTDLNYKRYKEWDINHSVENSRPAIFTYSGDVYEGFDVYGIPHENYDWMQKSVRLLSGLYGVLRPLDCIRPYRLEMKTKFPQPPYDLYSFWGDLAESDIKDDLSAISSKVVINLASNEYSRLISSRNIKMISPIFQDWSKGTYKVISFYAKKARGMMASYAVKNRITRPCTLKLFNEDGYQFCPDESDDTRWIFRRHISV</sequence>
<organism evidence="2 3">
    <name type="scientific">Candidatus Ichthyocystis hellenicum</name>
    <dbReference type="NCBI Taxonomy" id="1561003"/>
    <lineage>
        <taxon>Bacteria</taxon>
        <taxon>Pseudomonadati</taxon>
        <taxon>Pseudomonadota</taxon>
        <taxon>Betaproteobacteria</taxon>
        <taxon>Burkholderiales</taxon>
        <taxon>Candidatus Ichthyocystis</taxon>
    </lineage>
</organism>
<dbReference type="Proteomes" id="UP000198651">
    <property type="component" value="Chromosome I"/>
</dbReference>
<dbReference type="PANTHER" id="PTHR30283:SF4">
    <property type="entry name" value="PEROXIDE STRESS RESISTANCE PROTEIN YAAA"/>
    <property type="match status" value="1"/>
</dbReference>
<dbReference type="STRING" id="1561003.Ark11_0064"/>
<accession>A0A0S4M1S0</accession>
<dbReference type="HAMAP" id="MF_00652">
    <property type="entry name" value="UPF0246"/>
    <property type="match status" value="1"/>
</dbReference>
<dbReference type="PATRIC" id="fig|1561003.3.peg.62"/>